<protein>
    <submittedName>
        <fullName evidence="1">Uncharacterized protein</fullName>
    </submittedName>
</protein>
<sequence>MLVQLLCLVKTQTTTCLYLTSSRGTCFSILEREREKERYCKCCFCLSPMLVQLLCLVKTQTTTCLYLTSSRGTCFSILYLCVFCCDDPFDILCVFCFDEPFSRN</sequence>
<proteinExistence type="predicted"/>
<dbReference type="AlphaFoldDB" id="A0A8D8QCL6"/>
<accession>A0A8D8QCL6</accession>
<dbReference type="EMBL" id="HBUF01069791">
    <property type="protein sequence ID" value="CAG6629137.1"/>
    <property type="molecule type" value="Transcribed_RNA"/>
</dbReference>
<organism evidence="1">
    <name type="scientific">Cacopsylla melanoneura</name>
    <dbReference type="NCBI Taxonomy" id="428564"/>
    <lineage>
        <taxon>Eukaryota</taxon>
        <taxon>Metazoa</taxon>
        <taxon>Ecdysozoa</taxon>
        <taxon>Arthropoda</taxon>
        <taxon>Hexapoda</taxon>
        <taxon>Insecta</taxon>
        <taxon>Pterygota</taxon>
        <taxon>Neoptera</taxon>
        <taxon>Paraneoptera</taxon>
        <taxon>Hemiptera</taxon>
        <taxon>Sternorrhyncha</taxon>
        <taxon>Psylloidea</taxon>
        <taxon>Psyllidae</taxon>
        <taxon>Psyllinae</taxon>
        <taxon>Cacopsylla</taxon>
    </lineage>
</organism>
<reference evidence="1" key="1">
    <citation type="submission" date="2021-05" db="EMBL/GenBank/DDBJ databases">
        <authorList>
            <person name="Alioto T."/>
            <person name="Alioto T."/>
            <person name="Gomez Garrido J."/>
        </authorList>
    </citation>
    <scope>NUCLEOTIDE SEQUENCE</scope>
</reference>
<name>A0A8D8QCL6_9HEMI</name>
<evidence type="ECO:0000313" key="1">
    <source>
        <dbReference type="EMBL" id="CAG6629137.1"/>
    </source>
</evidence>